<evidence type="ECO:0000313" key="4">
    <source>
        <dbReference type="EMBL" id="NDL56495.1"/>
    </source>
</evidence>
<protein>
    <submittedName>
        <fullName evidence="4">Flavin reductase</fullName>
    </submittedName>
</protein>
<dbReference type="InterPro" id="IPR050268">
    <property type="entry name" value="NADH-dep_flavin_reductase"/>
</dbReference>
<evidence type="ECO:0000313" key="5">
    <source>
        <dbReference type="Proteomes" id="UP000460435"/>
    </source>
</evidence>
<dbReference type="EMBL" id="WLZY01000001">
    <property type="protein sequence ID" value="NDL56495.1"/>
    <property type="molecule type" value="Genomic_DNA"/>
</dbReference>
<evidence type="ECO:0000256" key="2">
    <source>
        <dbReference type="ARBA" id="ARBA00023002"/>
    </source>
</evidence>
<dbReference type="GO" id="GO:0042602">
    <property type="term" value="F:riboflavin reductase (NADPH) activity"/>
    <property type="evidence" value="ECO:0007669"/>
    <property type="project" value="TreeGrafter"/>
</dbReference>
<dbReference type="PANTHER" id="PTHR30466:SF11">
    <property type="entry name" value="FLAVIN-DEPENDENT MONOOXYGENASE, REDUCTASE SUBUNIT HSAB"/>
    <property type="match status" value="1"/>
</dbReference>
<dbReference type="SMART" id="SM00903">
    <property type="entry name" value="Flavin_Reduct"/>
    <property type="match status" value="1"/>
</dbReference>
<dbReference type="AlphaFoldDB" id="A0A7K3LZN7"/>
<dbReference type="SUPFAM" id="SSF50475">
    <property type="entry name" value="FMN-binding split barrel"/>
    <property type="match status" value="1"/>
</dbReference>
<dbReference type="Proteomes" id="UP000460435">
    <property type="component" value="Unassembled WGS sequence"/>
</dbReference>
<comment type="caution">
    <text evidence="4">The sequence shown here is derived from an EMBL/GenBank/DDBJ whole genome shotgun (WGS) entry which is preliminary data.</text>
</comment>
<evidence type="ECO:0000256" key="1">
    <source>
        <dbReference type="ARBA" id="ARBA00008898"/>
    </source>
</evidence>
<proteinExistence type="inferred from homology"/>
<dbReference type="GO" id="GO:0010181">
    <property type="term" value="F:FMN binding"/>
    <property type="evidence" value="ECO:0007669"/>
    <property type="project" value="InterPro"/>
</dbReference>
<name>A0A7K3LZN7_9ACTN</name>
<feature type="domain" description="Flavin reductase like" evidence="3">
    <location>
        <begin position="25"/>
        <end position="170"/>
    </location>
</feature>
<dbReference type="Gene3D" id="2.30.110.10">
    <property type="entry name" value="Electron Transport, Fmn-binding Protein, Chain A"/>
    <property type="match status" value="1"/>
</dbReference>
<keyword evidence="5" id="KW-1185">Reference proteome</keyword>
<gene>
    <name evidence="4" type="ORF">F7O44_05345</name>
</gene>
<sequence>MRGRPVDDTTGRSTEFDVRRFRNTLAKYASGVTVISGWHGGEPVGFTCQSFYSVSLEPPLVSFSVTTSSTTYPRLRASGHFAVNVLADDQRELSDKFARSGTDKWSGVSWSPSPRGIPVIDGTLTWLDCEIWDEHRAGDHFIVVGHVDALGPREWPDRDPLIFYDSTYCHLEVRSRTRMARSSAGSRSTCGSA</sequence>
<accession>A0A7K3LZN7</accession>
<dbReference type="InterPro" id="IPR012349">
    <property type="entry name" value="Split_barrel_FMN-bd"/>
</dbReference>
<dbReference type="InterPro" id="IPR002563">
    <property type="entry name" value="Flavin_Rdtase-like_dom"/>
</dbReference>
<dbReference type="PANTHER" id="PTHR30466">
    <property type="entry name" value="FLAVIN REDUCTASE"/>
    <property type="match status" value="1"/>
</dbReference>
<dbReference type="Pfam" id="PF01613">
    <property type="entry name" value="Flavin_Reduct"/>
    <property type="match status" value="1"/>
</dbReference>
<keyword evidence="2" id="KW-0560">Oxidoreductase</keyword>
<organism evidence="4 5">
    <name type="scientific">Phytoactinopolyspora mesophila</name>
    <dbReference type="NCBI Taxonomy" id="2650750"/>
    <lineage>
        <taxon>Bacteria</taxon>
        <taxon>Bacillati</taxon>
        <taxon>Actinomycetota</taxon>
        <taxon>Actinomycetes</taxon>
        <taxon>Jiangellales</taxon>
        <taxon>Jiangellaceae</taxon>
        <taxon>Phytoactinopolyspora</taxon>
    </lineage>
</organism>
<evidence type="ECO:0000259" key="3">
    <source>
        <dbReference type="SMART" id="SM00903"/>
    </source>
</evidence>
<reference evidence="4 5" key="1">
    <citation type="submission" date="2019-11" db="EMBL/GenBank/DDBJ databases">
        <authorList>
            <person name="Li X.-J."/>
            <person name="Feng X.-M."/>
        </authorList>
    </citation>
    <scope>NUCLEOTIDE SEQUENCE [LARGE SCALE GENOMIC DNA]</scope>
    <source>
        <strain evidence="4 5">XMNu-373</strain>
    </source>
</reference>
<comment type="similarity">
    <text evidence="1">Belongs to the non-flavoprotein flavin reductase family.</text>
</comment>